<dbReference type="Pfam" id="PF03099">
    <property type="entry name" value="BPL_LplA_LipB"/>
    <property type="match status" value="1"/>
</dbReference>
<evidence type="ECO:0000313" key="6">
    <source>
        <dbReference type="Proteomes" id="UP000241209"/>
    </source>
</evidence>
<dbReference type="PROSITE" id="PS51733">
    <property type="entry name" value="BPL_LPL_CATALYTIC"/>
    <property type="match status" value="1"/>
</dbReference>
<dbReference type="InterPro" id="IPR003142">
    <property type="entry name" value="BPL_C"/>
</dbReference>
<feature type="binding site" evidence="3">
    <location>
        <begin position="119"/>
        <end position="121"/>
    </location>
    <ligand>
        <name>biotin</name>
        <dbReference type="ChEBI" id="CHEBI:57586"/>
    </ligand>
</feature>
<protein>
    <recommendedName>
        <fullName evidence="3">Bifunctional ligase/repressor BirA</fullName>
    </recommendedName>
    <alternativeName>
        <fullName evidence="3">Biotin--[acetyl-CoA-carboxylase] ligase</fullName>
        <ecNumber evidence="3">6.3.4.15</ecNumber>
    </alternativeName>
    <alternativeName>
        <fullName evidence="3">Biotin--protein ligase</fullName>
    </alternativeName>
    <alternativeName>
        <fullName evidence="3">Biotin-[acetyl-CoA carboxylase] synthetase</fullName>
    </alternativeName>
</protein>
<dbReference type="InterPro" id="IPR013196">
    <property type="entry name" value="HTH_11"/>
</dbReference>
<evidence type="ECO:0000256" key="3">
    <source>
        <dbReference type="HAMAP-Rule" id="MF_00978"/>
    </source>
</evidence>
<name>A0A2T4PUD6_9STAP</name>
<dbReference type="HAMAP" id="MF_00978">
    <property type="entry name" value="Bifunct_BirA"/>
    <property type="match status" value="1"/>
</dbReference>
<dbReference type="SUPFAM" id="SSF46785">
    <property type="entry name" value="Winged helix' DNA-binding domain"/>
    <property type="match status" value="1"/>
</dbReference>
<dbReference type="Gene3D" id="2.30.30.100">
    <property type="match status" value="1"/>
</dbReference>
<dbReference type="InterPro" id="IPR030855">
    <property type="entry name" value="Bifunct_BirA"/>
</dbReference>
<gene>
    <name evidence="3" type="primary">birA</name>
    <name evidence="5" type="ORF">BU072_05015</name>
</gene>
<comment type="catalytic activity">
    <reaction evidence="3">
        <text>biotin + L-lysyl-[protein] + ATP = N(6)-biotinyl-L-lysyl-[protein] + AMP + diphosphate + H(+)</text>
        <dbReference type="Rhea" id="RHEA:11756"/>
        <dbReference type="Rhea" id="RHEA-COMP:9752"/>
        <dbReference type="Rhea" id="RHEA-COMP:10505"/>
        <dbReference type="ChEBI" id="CHEBI:15378"/>
        <dbReference type="ChEBI" id="CHEBI:29969"/>
        <dbReference type="ChEBI" id="CHEBI:30616"/>
        <dbReference type="ChEBI" id="CHEBI:33019"/>
        <dbReference type="ChEBI" id="CHEBI:57586"/>
        <dbReference type="ChEBI" id="CHEBI:83144"/>
        <dbReference type="ChEBI" id="CHEBI:456215"/>
        <dbReference type="EC" id="6.3.4.15"/>
    </reaction>
</comment>
<dbReference type="PANTHER" id="PTHR12835:SF5">
    <property type="entry name" value="BIOTIN--PROTEIN LIGASE"/>
    <property type="match status" value="1"/>
</dbReference>
<evidence type="ECO:0000256" key="1">
    <source>
        <dbReference type="ARBA" id="ARBA00022598"/>
    </source>
</evidence>
<feature type="binding site" evidence="3">
    <location>
        <position position="115"/>
    </location>
    <ligand>
        <name>biotin</name>
        <dbReference type="ChEBI" id="CHEBI:57586"/>
    </ligand>
</feature>
<keyword evidence="3" id="KW-0067">ATP-binding</keyword>
<evidence type="ECO:0000259" key="4">
    <source>
        <dbReference type="PROSITE" id="PS51733"/>
    </source>
</evidence>
<dbReference type="GO" id="GO:0004077">
    <property type="term" value="F:biotin--[biotin carboxyl-carrier protein] ligase activity"/>
    <property type="evidence" value="ECO:0007669"/>
    <property type="project" value="UniProtKB-UniRule"/>
</dbReference>
<keyword evidence="3" id="KW-0678">Repressor</keyword>
<reference evidence="5 6" key="1">
    <citation type="journal article" date="2016" name="Front. Microbiol.">
        <title>Comprehensive Phylogenetic Analysis of Bovine Non-aureus Staphylococci Species Based on Whole-Genome Sequencing.</title>
        <authorList>
            <person name="Naushad S."/>
            <person name="Barkema H.W."/>
            <person name="Luby C."/>
            <person name="Condas L.A."/>
            <person name="Nobrega D.B."/>
            <person name="Carson D.A."/>
            <person name="De Buck J."/>
        </authorList>
    </citation>
    <scope>NUCLEOTIDE SEQUENCE [LARGE SCALE GENOMIC DNA]</scope>
    <source>
        <strain evidence="5 6">SNUC 2204</strain>
    </source>
</reference>
<dbReference type="PANTHER" id="PTHR12835">
    <property type="entry name" value="BIOTIN PROTEIN LIGASE"/>
    <property type="match status" value="1"/>
</dbReference>
<evidence type="ECO:0000256" key="2">
    <source>
        <dbReference type="ARBA" id="ARBA00023267"/>
    </source>
</evidence>
<comment type="function">
    <text evidence="3">Acts both as a biotin--[acetyl-CoA-carboxylase] ligase and a repressor.</text>
</comment>
<comment type="caution">
    <text evidence="5">The sequence shown here is derived from an EMBL/GenBank/DDBJ whole genome shotgun (WGS) entry which is preliminary data.</text>
</comment>
<keyword evidence="1 3" id="KW-0436">Ligase</keyword>
<sequence>MSKYKHEIVNYLYRNDEYLSGKHIAETLNCSRVTVKKVIDQLRKEGFEIESISNKGYKIAKIPTTWQEDIVNIELKDNLLLNRAIVQTQVDSTQILAKAHVNDTDNHFIVLSDEQTKGRGRFNREWSSLKSKGLWMSVVLRPDIPIQKMSTFNLFISLAIQEVIEQHYHIQCKIKWPNDIYIGNKKVCGFLTEMIADTDGVNAIICGIGINLNQTQEEFDKVNQSRATSLNIENGKPIEPYQFLSVLIKAIEQRYDQFLNLPFSEIKELYKSKSMIWNKTLTYTEGNKQIVGRAIDIQDNGFLTVISEDGDLHQFMSADIEI</sequence>
<dbReference type="AlphaFoldDB" id="A0A2T4PUD6"/>
<comment type="caution">
    <text evidence="3">Lacks conserved residue(s) required for the propagation of feature annotation.</text>
</comment>
<dbReference type="GO" id="GO:0016740">
    <property type="term" value="F:transferase activity"/>
    <property type="evidence" value="ECO:0007669"/>
    <property type="project" value="UniProtKB-ARBA"/>
</dbReference>
<organism evidence="5 6">
    <name type="scientific">Mammaliicoccus vitulinus</name>
    <dbReference type="NCBI Taxonomy" id="71237"/>
    <lineage>
        <taxon>Bacteria</taxon>
        <taxon>Bacillati</taxon>
        <taxon>Bacillota</taxon>
        <taxon>Bacilli</taxon>
        <taxon>Bacillales</taxon>
        <taxon>Staphylococcaceae</taxon>
        <taxon>Mammaliicoccus</taxon>
    </lineage>
</organism>
<comment type="similarity">
    <text evidence="3">Belongs to the biotin--protein ligase family.</text>
</comment>
<dbReference type="GO" id="GO:0009249">
    <property type="term" value="P:protein lipoylation"/>
    <property type="evidence" value="ECO:0007669"/>
    <property type="project" value="UniProtKB-ARBA"/>
</dbReference>
<dbReference type="InterPro" id="IPR036388">
    <property type="entry name" value="WH-like_DNA-bd_sf"/>
</dbReference>
<dbReference type="CDD" id="cd16442">
    <property type="entry name" value="BPL"/>
    <property type="match status" value="1"/>
</dbReference>
<feature type="binding site" evidence="3">
    <location>
        <position position="186"/>
    </location>
    <ligand>
        <name>biotin</name>
        <dbReference type="ChEBI" id="CHEBI:57586"/>
    </ligand>
</feature>
<dbReference type="Gene3D" id="3.30.930.10">
    <property type="entry name" value="Bira Bifunctional Protein, Domain 2"/>
    <property type="match status" value="1"/>
</dbReference>
<dbReference type="InterPro" id="IPR004143">
    <property type="entry name" value="BPL_LPL_catalytic"/>
</dbReference>
<feature type="DNA-binding region" description="H-T-H motif" evidence="3">
    <location>
        <begin position="21"/>
        <end position="40"/>
    </location>
</feature>
<dbReference type="Pfam" id="PF08279">
    <property type="entry name" value="HTH_11"/>
    <property type="match status" value="1"/>
</dbReference>
<keyword evidence="3" id="KW-0547">Nucleotide-binding</keyword>
<dbReference type="InterPro" id="IPR045864">
    <property type="entry name" value="aa-tRNA-synth_II/BPL/LPL"/>
</dbReference>
<keyword evidence="3" id="KW-0804">Transcription</keyword>
<dbReference type="GO" id="GO:0005737">
    <property type="term" value="C:cytoplasm"/>
    <property type="evidence" value="ECO:0007669"/>
    <property type="project" value="TreeGrafter"/>
</dbReference>
<evidence type="ECO:0000313" key="5">
    <source>
        <dbReference type="EMBL" id="PTI30022.1"/>
    </source>
</evidence>
<dbReference type="GO" id="GO:0005524">
    <property type="term" value="F:ATP binding"/>
    <property type="evidence" value="ECO:0007669"/>
    <property type="project" value="UniProtKB-UniRule"/>
</dbReference>
<dbReference type="NCBIfam" id="TIGR00121">
    <property type="entry name" value="birA_ligase"/>
    <property type="match status" value="1"/>
</dbReference>
<dbReference type="InterPro" id="IPR004408">
    <property type="entry name" value="Biotin_CoA_COase_ligase"/>
</dbReference>
<dbReference type="STRING" id="1167632.GCA_000286335_01676"/>
<dbReference type="EMBL" id="PZFK01000008">
    <property type="protein sequence ID" value="PTI30022.1"/>
    <property type="molecule type" value="Genomic_DNA"/>
</dbReference>
<accession>A0A2T4PUD6</accession>
<dbReference type="Pfam" id="PF02237">
    <property type="entry name" value="BPL_C"/>
    <property type="match status" value="1"/>
</dbReference>
<keyword evidence="3" id="KW-0238">DNA-binding</keyword>
<proteinExistence type="inferred from homology"/>
<keyword evidence="2 3" id="KW-0092">Biotin</keyword>
<dbReference type="GO" id="GO:0006355">
    <property type="term" value="P:regulation of DNA-templated transcription"/>
    <property type="evidence" value="ECO:0007669"/>
    <property type="project" value="UniProtKB-UniRule"/>
</dbReference>
<feature type="domain" description="BPL/LPL catalytic" evidence="4">
    <location>
        <begin position="80"/>
        <end position="259"/>
    </location>
</feature>
<dbReference type="GO" id="GO:0003677">
    <property type="term" value="F:DNA binding"/>
    <property type="evidence" value="ECO:0007669"/>
    <property type="project" value="UniProtKB-UniRule"/>
</dbReference>
<dbReference type="InterPro" id="IPR036390">
    <property type="entry name" value="WH_DNA-bd_sf"/>
</dbReference>
<dbReference type="RefSeq" id="WP_107556864.1">
    <property type="nucleotide sequence ID" value="NZ_PZFK01000008.1"/>
</dbReference>
<keyword evidence="3" id="KW-0805">Transcription regulation</keyword>
<dbReference type="SUPFAM" id="SSF55681">
    <property type="entry name" value="Class II aaRS and biotin synthetases"/>
    <property type="match status" value="1"/>
</dbReference>
<dbReference type="Gene3D" id="1.10.10.10">
    <property type="entry name" value="Winged helix-like DNA-binding domain superfamily/Winged helix DNA-binding domain"/>
    <property type="match status" value="1"/>
</dbReference>
<dbReference type="EC" id="6.3.4.15" evidence="3"/>
<dbReference type="Proteomes" id="UP000241209">
    <property type="component" value="Unassembled WGS sequence"/>
</dbReference>